<reference evidence="2 3" key="1">
    <citation type="journal article" date="2019" name="Int. J. Syst. Evol. Microbiol.">
        <title>The Global Catalogue of Microorganisms (GCM) 10K type strain sequencing project: providing services to taxonomists for standard genome sequencing and annotation.</title>
        <authorList>
            <consortium name="The Broad Institute Genomics Platform"/>
            <consortium name="The Broad Institute Genome Sequencing Center for Infectious Disease"/>
            <person name="Wu L."/>
            <person name="Ma J."/>
        </authorList>
    </citation>
    <scope>NUCLEOTIDE SEQUENCE [LARGE SCALE GENOMIC DNA]</scope>
    <source>
        <strain evidence="2 3">RDMS1</strain>
    </source>
</reference>
<dbReference type="Gene3D" id="2.60.120.260">
    <property type="entry name" value="Galactose-binding domain-like"/>
    <property type="match status" value="1"/>
</dbReference>
<dbReference type="InterPro" id="IPR013737">
    <property type="entry name" value="Bac_rhamnosid_N"/>
</dbReference>
<sequence length="190" mass="21018">MPRHPQSQRVFRSGWNCAAAAVNYTEGTEDTRGGFFAELVDGGGECLVTVETWRITEADAWESDTFETSFSLVTTHQEHYDARQAPDGWTEVGFDDGDWRSAVAVGGTHWDGTDAQSVSAVPRWNHLIERNNPEIGTNQCTLDRIKGNSRQIREPLFCNSRNVTRHYCIIENSGLVTASLFPIVPAGSGV</sequence>
<accession>A0ABD5YUA8</accession>
<gene>
    <name evidence="2" type="ORF">ACFQL7_25840</name>
</gene>
<name>A0ABD5YUA8_9EURY</name>
<evidence type="ECO:0000313" key="2">
    <source>
        <dbReference type="EMBL" id="MFC7192891.1"/>
    </source>
</evidence>
<dbReference type="EMBL" id="JBHTAX010000006">
    <property type="protein sequence ID" value="MFC7192891.1"/>
    <property type="molecule type" value="Genomic_DNA"/>
</dbReference>
<proteinExistence type="predicted"/>
<protein>
    <submittedName>
        <fullName evidence="2">Alpha-L-rhamnosidase N-terminal domain-containing protein</fullName>
    </submittedName>
</protein>
<dbReference type="Pfam" id="PF08531">
    <property type="entry name" value="Bac_rhamnosid_N"/>
    <property type="match status" value="1"/>
</dbReference>
<dbReference type="AlphaFoldDB" id="A0ABD5YUA8"/>
<dbReference type="RefSeq" id="WP_248910459.1">
    <property type="nucleotide sequence ID" value="NZ_CP109982.1"/>
</dbReference>
<dbReference type="Proteomes" id="UP001596417">
    <property type="component" value="Unassembled WGS sequence"/>
</dbReference>
<evidence type="ECO:0000313" key="3">
    <source>
        <dbReference type="Proteomes" id="UP001596417"/>
    </source>
</evidence>
<dbReference type="GeneID" id="76202582"/>
<feature type="domain" description="Bacterial alpha-L-rhamnosidase N-terminal" evidence="1">
    <location>
        <begin position="39"/>
        <end position="105"/>
    </location>
</feature>
<evidence type="ECO:0000259" key="1">
    <source>
        <dbReference type="Pfam" id="PF08531"/>
    </source>
</evidence>
<comment type="caution">
    <text evidence="2">The sequence shown here is derived from an EMBL/GenBank/DDBJ whole genome shotgun (WGS) entry which is preliminary data.</text>
</comment>
<keyword evidence="3" id="KW-1185">Reference proteome</keyword>
<organism evidence="2 3">
    <name type="scientific">Halocatena marina</name>
    <dbReference type="NCBI Taxonomy" id="2934937"/>
    <lineage>
        <taxon>Archaea</taxon>
        <taxon>Methanobacteriati</taxon>
        <taxon>Methanobacteriota</taxon>
        <taxon>Stenosarchaea group</taxon>
        <taxon>Halobacteria</taxon>
        <taxon>Halobacteriales</taxon>
        <taxon>Natronomonadaceae</taxon>
        <taxon>Halocatena</taxon>
    </lineage>
</organism>